<dbReference type="SUPFAM" id="SSF56672">
    <property type="entry name" value="DNA/RNA polymerases"/>
    <property type="match status" value="1"/>
</dbReference>
<dbReference type="RefSeq" id="WP_053995459.1">
    <property type="nucleotide sequence ID" value="NZ_CP065643.1"/>
</dbReference>
<dbReference type="InterPro" id="IPR051083">
    <property type="entry name" value="GrpII_Intron_Splice-Mob/Def"/>
</dbReference>
<keyword evidence="3" id="KW-1185">Reference proteome</keyword>
<accession>A0A0N0UWT5</accession>
<comment type="caution">
    <text evidence="2">The sequence shown here is derived from an EMBL/GenBank/DDBJ whole genome shotgun (WGS) entry which is preliminary data.</text>
</comment>
<sequence length="475" mass="56627">MSTDDSFKKFVTRNKIKETFELYVAQKTDTLTDEHQVKVPEGLDGIDYKLFQKTLAHQVDTIFKRIQRGNYYFYPLREVKISKDPLLNIKDAEKQGKIRKLSIATIRDVIIQKMLYDYLSPFTEEKFTELPYVSFAYRKNVNAQKAAQKVFNDLNDQYIYALDADLKGFFDTIPHDKLFKQVLTFFKDMPETHKLLYRFIHIDIGYKSKNKNKVIREKRKEGIPQGGIISGMLANIYLHQFDFWIMTVLKAKYDIRYTRYADDFIILAKNNDSITNIQEECKEFLENIGLVLHPDPQKTKICTLTNSRSLDFVGFKISQKYIGVKDSNIKKFKIRIEEILKTTDFKKKKSLELLKLRMSYKYFGNEYKSFKCKTCGNFEKSRNWMRFFLVITDTNQLKNLDKWVYKSINYYYYKKTGERLPKNALKQLDFPSLELLYYNYRKQLSYENEYCQCNAIDKNLYATKNPYNELFNIYT</sequence>
<dbReference type="OrthoDB" id="9793236at2"/>
<dbReference type="PATRIC" id="fig|33935.3.peg.3519"/>
<name>A0A0N0UWT5_9BACI</name>
<feature type="domain" description="Reverse transcriptase" evidence="1">
    <location>
        <begin position="62"/>
        <end position="317"/>
    </location>
</feature>
<dbReference type="PANTHER" id="PTHR34047:SF8">
    <property type="entry name" value="PROTEIN YKFC"/>
    <property type="match status" value="1"/>
</dbReference>
<dbReference type="EMBL" id="LGCI01000008">
    <property type="protein sequence ID" value="KOY81891.1"/>
    <property type="molecule type" value="Genomic_DNA"/>
</dbReference>
<organism evidence="2 3">
    <name type="scientific">Lysinibacillus macroides</name>
    <dbReference type="NCBI Taxonomy" id="33935"/>
    <lineage>
        <taxon>Bacteria</taxon>
        <taxon>Bacillati</taxon>
        <taxon>Bacillota</taxon>
        <taxon>Bacilli</taxon>
        <taxon>Bacillales</taxon>
        <taxon>Bacillaceae</taxon>
        <taxon>Lysinibacillus</taxon>
    </lineage>
</organism>
<gene>
    <name evidence="2" type="ORF">ADM90_13350</name>
</gene>
<dbReference type="InterPro" id="IPR043502">
    <property type="entry name" value="DNA/RNA_pol_sf"/>
</dbReference>
<evidence type="ECO:0000259" key="1">
    <source>
        <dbReference type="PROSITE" id="PS50878"/>
    </source>
</evidence>
<dbReference type="Proteomes" id="UP000037977">
    <property type="component" value="Unassembled WGS sequence"/>
</dbReference>
<dbReference type="InterPro" id="IPR000477">
    <property type="entry name" value="RT_dom"/>
</dbReference>
<dbReference type="AlphaFoldDB" id="A0A0N0UWT5"/>
<dbReference type="STRING" id="33935.ADM90_13350"/>
<proteinExistence type="predicted"/>
<dbReference type="PANTHER" id="PTHR34047">
    <property type="entry name" value="NUCLEAR INTRON MATURASE 1, MITOCHONDRIAL-RELATED"/>
    <property type="match status" value="1"/>
</dbReference>
<dbReference type="CDD" id="cd01651">
    <property type="entry name" value="RT_G2_intron"/>
    <property type="match status" value="1"/>
</dbReference>
<protein>
    <recommendedName>
        <fullName evidence="1">Reverse transcriptase domain-containing protein</fullName>
    </recommendedName>
</protein>
<dbReference type="PROSITE" id="PS50878">
    <property type="entry name" value="RT_POL"/>
    <property type="match status" value="1"/>
</dbReference>
<evidence type="ECO:0000313" key="3">
    <source>
        <dbReference type="Proteomes" id="UP000037977"/>
    </source>
</evidence>
<reference evidence="2 3" key="1">
    <citation type="submission" date="2015-07" db="EMBL/GenBank/DDBJ databases">
        <title>Genome sequencing project for genomic taxonomy and phylogenomics of Bacillus-like bacteria.</title>
        <authorList>
            <person name="Liu B."/>
            <person name="Wang J."/>
            <person name="Zhu Y."/>
            <person name="Liu G."/>
            <person name="Chen Q."/>
            <person name="Chen Z."/>
            <person name="Che J."/>
            <person name="Ge C."/>
            <person name="Shi H."/>
            <person name="Pan Z."/>
            <person name="Liu X."/>
        </authorList>
    </citation>
    <scope>NUCLEOTIDE SEQUENCE [LARGE SCALE GENOMIC DNA]</scope>
    <source>
        <strain evidence="2 3">DSM 54</strain>
    </source>
</reference>
<evidence type="ECO:0000313" key="2">
    <source>
        <dbReference type="EMBL" id="KOY81891.1"/>
    </source>
</evidence>
<dbReference type="Pfam" id="PF00078">
    <property type="entry name" value="RVT_1"/>
    <property type="match status" value="1"/>
</dbReference>